<accession>A0AAD6X2X5</accession>
<organism evidence="1 2">
    <name type="scientific">Mycena alexandri</name>
    <dbReference type="NCBI Taxonomy" id="1745969"/>
    <lineage>
        <taxon>Eukaryota</taxon>
        <taxon>Fungi</taxon>
        <taxon>Dikarya</taxon>
        <taxon>Basidiomycota</taxon>
        <taxon>Agaricomycotina</taxon>
        <taxon>Agaricomycetes</taxon>
        <taxon>Agaricomycetidae</taxon>
        <taxon>Agaricales</taxon>
        <taxon>Marasmiineae</taxon>
        <taxon>Mycenaceae</taxon>
        <taxon>Mycena</taxon>
    </lineage>
</organism>
<evidence type="ECO:0000313" key="1">
    <source>
        <dbReference type="EMBL" id="KAJ7033695.1"/>
    </source>
</evidence>
<dbReference type="EMBL" id="JARJCM010000063">
    <property type="protein sequence ID" value="KAJ7033695.1"/>
    <property type="molecule type" value="Genomic_DNA"/>
</dbReference>
<sequence length="221" mass="24788">MPSPHESRRQPRESADARSALMARLPSSFPLYLDSPRSQMRHLRAERSKPYSVTMCARPKTKLAAECPKARPPPNLGRGAFLKDETLRTLQGQVIRVDQGSCSRPCAGQLCEKYPSEPQRLPGFLRRRECKSSRNDGDRDCIMPCPKDSIAIRQRCDGESLQPGGKLGEDCEMPHCGLFDSSLFALDMDSTLDAMRDQLCVQVADDMFSMFLDENCMEAVE</sequence>
<keyword evidence="2" id="KW-1185">Reference proteome</keyword>
<protein>
    <submittedName>
        <fullName evidence="1">Uncharacterized protein</fullName>
    </submittedName>
</protein>
<evidence type="ECO:0000313" key="2">
    <source>
        <dbReference type="Proteomes" id="UP001218188"/>
    </source>
</evidence>
<reference evidence="1" key="1">
    <citation type="submission" date="2023-03" db="EMBL/GenBank/DDBJ databases">
        <title>Massive genome expansion in bonnet fungi (Mycena s.s.) driven by repeated elements and novel gene families across ecological guilds.</title>
        <authorList>
            <consortium name="Lawrence Berkeley National Laboratory"/>
            <person name="Harder C.B."/>
            <person name="Miyauchi S."/>
            <person name="Viragh M."/>
            <person name="Kuo A."/>
            <person name="Thoen E."/>
            <person name="Andreopoulos B."/>
            <person name="Lu D."/>
            <person name="Skrede I."/>
            <person name="Drula E."/>
            <person name="Henrissat B."/>
            <person name="Morin E."/>
            <person name="Kohler A."/>
            <person name="Barry K."/>
            <person name="LaButti K."/>
            <person name="Morin E."/>
            <person name="Salamov A."/>
            <person name="Lipzen A."/>
            <person name="Mereny Z."/>
            <person name="Hegedus B."/>
            <person name="Baldrian P."/>
            <person name="Stursova M."/>
            <person name="Weitz H."/>
            <person name="Taylor A."/>
            <person name="Grigoriev I.V."/>
            <person name="Nagy L.G."/>
            <person name="Martin F."/>
            <person name="Kauserud H."/>
        </authorList>
    </citation>
    <scope>NUCLEOTIDE SEQUENCE</scope>
    <source>
        <strain evidence="1">CBHHK200</strain>
    </source>
</reference>
<proteinExistence type="predicted"/>
<dbReference type="AlphaFoldDB" id="A0AAD6X2X5"/>
<dbReference type="Proteomes" id="UP001218188">
    <property type="component" value="Unassembled WGS sequence"/>
</dbReference>
<name>A0AAD6X2X5_9AGAR</name>
<gene>
    <name evidence="1" type="ORF">C8F04DRAFT_1103855</name>
</gene>
<comment type="caution">
    <text evidence="1">The sequence shown here is derived from an EMBL/GenBank/DDBJ whole genome shotgun (WGS) entry which is preliminary data.</text>
</comment>